<dbReference type="AlphaFoldDB" id="A0A0E9U139"/>
<proteinExistence type="predicted"/>
<name>A0A0E9U139_ANGAN</name>
<protein>
    <submittedName>
        <fullName evidence="1">Uncharacterized protein</fullName>
    </submittedName>
</protein>
<evidence type="ECO:0000313" key="1">
    <source>
        <dbReference type="EMBL" id="JAH58703.1"/>
    </source>
</evidence>
<sequence length="73" mass="8028">MWQSVYSTVTWTGHYNTVISKFGGCDTATGKSASHCRVTGVPLVTDAERLCGKSHGSQVCKVNIRWPERVRDA</sequence>
<dbReference type="EMBL" id="GBXM01049874">
    <property type="protein sequence ID" value="JAH58703.1"/>
    <property type="molecule type" value="Transcribed_RNA"/>
</dbReference>
<organism evidence="1">
    <name type="scientific">Anguilla anguilla</name>
    <name type="common">European freshwater eel</name>
    <name type="synonym">Muraena anguilla</name>
    <dbReference type="NCBI Taxonomy" id="7936"/>
    <lineage>
        <taxon>Eukaryota</taxon>
        <taxon>Metazoa</taxon>
        <taxon>Chordata</taxon>
        <taxon>Craniata</taxon>
        <taxon>Vertebrata</taxon>
        <taxon>Euteleostomi</taxon>
        <taxon>Actinopterygii</taxon>
        <taxon>Neopterygii</taxon>
        <taxon>Teleostei</taxon>
        <taxon>Anguilliformes</taxon>
        <taxon>Anguillidae</taxon>
        <taxon>Anguilla</taxon>
    </lineage>
</organism>
<reference evidence="1" key="2">
    <citation type="journal article" date="2015" name="Fish Shellfish Immunol.">
        <title>Early steps in the European eel (Anguilla anguilla)-Vibrio vulnificus interaction in the gills: Role of the RtxA13 toxin.</title>
        <authorList>
            <person name="Callol A."/>
            <person name="Pajuelo D."/>
            <person name="Ebbesson L."/>
            <person name="Teles M."/>
            <person name="MacKenzie S."/>
            <person name="Amaro C."/>
        </authorList>
    </citation>
    <scope>NUCLEOTIDE SEQUENCE</scope>
</reference>
<reference evidence="1" key="1">
    <citation type="submission" date="2014-11" db="EMBL/GenBank/DDBJ databases">
        <authorList>
            <person name="Amaro Gonzalez C."/>
        </authorList>
    </citation>
    <scope>NUCLEOTIDE SEQUENCE</scope>
</reference>
<accession>A0A0E9U139</accession>